<evidence type="ECO:0000313" key="3">
    <source>
        <dbReference type="Proteomes" id="UP000183417"/>
    </source>
</evidence>
<dbReference type="Proteomes" id="UP000183417">
    <property type="component" value="Unassembled WGS sequence"/>
</dbReference>
<dbReference type="AlphaFoldDB" id="A0A1H3GUT4"/>
<reference evidence="2 3" key="1">
    <citation type="submission" date="2016-10" db="EMBL/GenBank/DDBJ databases">
        <authorList>
            <person name="de Groot N.N."/>
        </authorList>
    </citation>
    <scope>NUCLEOTIDE SEQUENCE [LARGE SCALE GENOMIC DNA]</scope>
    <source>
        <strain evidence="2 3">LMG 24775</strain>
    </source>
</reference>
<name>A0A1H3GUT4_9BURK</name>
<sequence length="73" mass="7819">MPMPHAELSWRTAPKRQSTANLEGETIHASLSFSALTQCADAKAKAPRLGTADSLRIRNSEEPPATALVPAYS</sequence>
<feature type="region of interest" description="Disordered" evidence="1">
    <location>
        <begin position="47"/>
        <end position="73"/>
    </location>
</feature>
<dbReference type="EMBL" id="FNPE01000002">
    <property type="protein sequence ID" value="SDY06099.1"/>
    <property type="molecule type" value="Genomic_DNA"/>
</dbReference>
<proteinExistence type="predicted"/>
<protein>
    <submittedName>
        <fullName evidence="2">Uncharacterized protein</fullName>
    </submittedName>
</protein>
<accession>A0A1H3GUT4</accession>
<evidence type="ECO:0000256" key="1">
    <source>
        <dbReference type="SAM" id="MobiDB-lite"/>
    </source>
</evidence>
<feature type="region of interest" description="Disordered" evidence="1">
    <location>
        <begin position="1"/>
        <end position="21"/>
    </location>
</feature>
<organism evidence="2 3">
    <name type="scientific">Delftia lacustris</name>
    <dbReference type="NCBI Taxonomy" id="558537"/>
    <lineage>
        <taxon>Bacteria</taxon>
        <taxon>Pseudomonadati</taxon>
        <taxon>Pseudomonadota</taxon>
        <taxon>Betaproteobacteria</taxon>
        <taxon>Burkholderiales</taxon>
        <taxon>Comamonadaceae</taxon>
        <taxon>Delftia</taxon>
    </lineage>
</organism>
<gene>
    <name evidence="2" type="ORF">SAMN05421547_102337</name>
</gene>
<evidence type="ECO:0000313" key="2">
    <source>
        <dbReference type="EMBL" id="SDY06099.1"/>
    </source>
</evidence>